<keyword evidence="6" id="KW-1185">Reference proteome</keyword>
<feature type="chain" id="PRO_5011678566" evidence="4">
    <location>
        <begin position="26"/>
        <end position="362"/>
    </location>
</feature>
<dbReference type="Gene3D" id="3.40.190.170">
    <property type="entry name" value="Bacterial extracellular solute-binding protein, family 7"/>
    <property type="match status" value="1"/>
</dbReference>
<organism evidence="5 6">
    <name type="scientific">Aliiruegeria lutimaris</name>
    <dbReference type="NCBI Taxonomy" id="571298"/>
    <lineage>
        <taxon>Bacteria</taxon>
        <taxon>Pseudomonadati</taxon>
        <taxon>Pseudomonadota</taxon>
        <taxon>Alphaproteobacteria</taxon>
        <taxon>Rhodobacterales</taxon>
        <taxon>Roseobacteraceae</taxon>
        <taxon>Aliiruegeria</taxon>
    </lineage>
</organism>
<name>A0A1G9GMX9_9RHOB</name>
<dbReference type="NCBIfam" id="NF037995">
    <property type="entry name" value="TRAP_S1"/>
    <property type="match status" value="1"/>
</dbReference>
<accession>A0A1G9GMX9</accession>
<protein>
    <submittedName>
        <fullName evidence="5">TRAP-type C4-dicarboxylate transport system, substrate-binding protein</fullName>
    </submittedName>
</protein>
<evidence type="ECO:0000256" key="2">
    <source>
        <dbReference type="ARBA" id="ARBA00022729"/>
    </source>
</evidence>
<evidence type="ECO:0000256" key="4">
    <source>
        <dbReference type="SAM" id="SignalP"/>
    </source>
</evidence>
<dbReference type="Pfam" id="PF03480">
    <property type="entry name" value="DctP"/>
    <property type="match status" value="1"/>
</dbReference>
<dbReference type="RefSeq" id="WP_244520823.1">
    <property type="nucleotide sequence ID" value="NZ_FNEK01000064.1"/>
</dbReference>
<dbReference type="STRING" id="571298.SAMN04488026_106422"/>
<keyword evidence="3" id="KW-0574">Periplasm</keyword>
<comment type="subcellular location">
    <subcellularLocation>
        <location evidence="1">Periplasm</location>
    </subcellularLocation>
</comment>
<dbReference type="EMBL" id="FNEK01000064">
    <property type="protein sequence ID" value="SDL02014.1"/>
    <property type="molecule type" value="Genomic_DNA"/>
</dbReference>
<evidence type="ECO:0000256" key="1">
    <source>
        <dbReference type="ARBA" id="ARBA00004418"/>
    </source>
</evidence>
<reference evidence="5 6" key="1">
    <citation type="submission" date="2016-10" db="EMBL/GenBank/DDBJ databases">
        <authorList>
            <person name="de Groot N.N."/>
        </authorList>
    </citation>
    <scope>NUCLEOTIDE SEQUENCE [LARGE SCALE GENOMIC DNA]</scope>
    <source>
        <strain evidence="5 6">DSM 25294</strain>
    </source>
</reference>
<dbReference type="InterPro" id="IPR018389">
    <property type="entry name" value="DctP_fam"/>
</dbReference>
<gene>
    <name evidence="5" type="ORF">SAMN04488026_106422</name>
</gene>
<dbReference type="GO" id="GO:0042597">
    <property type="term" value="C:periplasmic space"/>
    <property type="evidence" value="ECO:0007669"/>
    <property type="project" value="UniProtKB-SubCell"/>
</dbReference>
<dbReference type="PANTHER" id="PTHR33376:SF15">
    <property type="entry name" value="BLL6794 PROTEIN"/>
    <property type="match status" value="1"/>
</dbReference>
<dbReference type="GO" id="GO:0055085">
    <property type="term" value="P:transmembrane transport"/>
    <property type="evidence" value="ECO:0007669"/>
    <property type="project" value="InterPro"/>
</dbReference>
<evidence type="ECO:0000313" key="5">
    <source>
        <dbReference type="EMBL" id="SDL02014.1"/>
    </source>
</evidence>
<dbReference type="Proteomes" id="UP000199382">
    <property type="component" value="Unassembled WGS sequence"/>
</dbReference>
<dbReference type="PANTHER" id="PTHR33376">
    <property type="match status" value="1"/>
</dbReference>
<dbReference type="CDD" id="cd13666">
    <property type="entry name" value="PBP2_TRAP_DctP_like_1"/>
    <property type="match status" value="1"/>
</dbReference>
<feature type="signal peptide" evidence="4">
    <location>
        <begin position="1"/>
        <end position="25"/>
    </location>
</feature>
<sequence length="362" mass="38969">MIATWTRRAAIGLLAATALTTPALAAEKITAVVIDGYPAKALWVKEFSDFFIPEVDKRLAVAGNYEMDWQESYGGAIVKPKGVLEGVKLGLGDIGIVTTIFHNSKLPSQAIAAVTPFVSSDSRAVAKAVDEIAKEFPTMQEEFGDENQVYLATGVVLDTYQPFSSKELTGLKDLEGMKVAGAGMNLRYLEGIQDAAGVRGGLTDFYNMVQTGMTDGALLWPEAAQTFKMAEVAPYMLKADLGAVNTKTITVNKDYWNALPDEVKGVLQEVAVLYRDHVAGIAMDRASESLEAYKASGGTVVEMSEEDRKAWAAAMPNIAAEWAKSLDDAGEPGSEMLKAYMDKLKAAGFEPVRDWSADLATN</sequence>
<keyword evidence="2 4" id="KW-0732">Signal</keyword>
<proteinExistence type="predicted"/>
<dbReference type="InterPro" id="IPR038404">
    <property type="entry name" value="TRAP_DctP_sf"/>
</dbReference>
<dbReference type="AlphaFoldDB" id="A0A1G9GMX9"/>
<evidence type="ECO:0000313" key="6">
    <source>
        <dbReference type="Proteomes" id="UP000199382"/>
    </source>
</evidence>
<evidence type="ECO:0000256" key="3">
    <source>
        <dbReference type="ARBA" id="ARBA00022764"/>
    </source>
</evidence>